<dbReference type="RefSeq" id="WP_004484515.1">
    <property type="nucleotide sequence ID" value="NZ_AHON02000027.1"/>
</dbReference>
<protein>
    <submittedName>
        <fullName evidence="6">DegT/DnrJ/EryC1/StrS aminotransferase family protein</fullName>
    </submittedName>
</protein>
<evidence type="ECO:0000256" key="4">
    <source>
        <dbReference type="PIRSR" id="PIRSR000390-2"/>
    </source>
</evidence>
<dbReference type="EMBL" id="AHON02000027">
    <property type="protein sequence ID" value="EKO34781.1"/>
    <property type="molecule type" value="Genomic_DNA"/>
</dbReference>
<gene>
    <name evidence="6" type="ORF">LEP1GSC179_1524</name>
</gene>
<dbReference type="InterPro" id="IPR015421">
    <property type="entry name" value="PyrdxlP-dep_Trfase_major"/>
</dbReference>
<keyword evidence="7" id="KW-1185">Reference proteome</keyword>
<keyword evidence="1 4" id="KW-0663">Pyridoxal phosphate</keyword>
<evidence type="ECO:0000256" key="5">
    <source>
        <dbReference type="RuleBase" id="RU004508"/>
    </source>
</evidence>
<dbReference type="InterPro" id="IPR015424">
    <property type="entry name" value="PyrdxlP-dep_Trfase"/>
</dbReference>
<dbReference type="GO" id="GO:0008483">
    <property type="term" value="F:transaminase activity"/>
    <property type="evidence" value="ECO:0007669"/>
    <property type="project" value="UniProtKB-KW"/>
</dbReference>
<dbReference type="SUPFAM" id="SSF53383">
    <property type="entry name" value="PLP-dependent transferases"/>
    <property type="match status" value="1"/>
</dbReference>
<accession>A0A0E2BIM4</accession>
<evidence type="ECO:0000256" key="1">
    <source>
        <dbReference type="ARBA" id="ARBA00022898"/>
    </source>
</evidence>
<dbReference type="AlphaFoldDB" id="A0A0E2BIM4"/>
<evidence type="ECO:0000313" key="6">
    <source>
        <dbReference type="EMBL" id="EKO34781.1"/>
    </source>
</evidence>
<dbReference type="GO" id="GO:0030170">
    <property type="term" value="F:pyridoxal phosphate binding"/>
    <property type="evidence" value="ECO:0007669"/>
    <property type="project" value="TreeGrafter"/>
</dbReference>
<dbReference type="CDD" id="cd00616">
    <property type="entry name" value="AHBA_syn"/>
    <property type="match status" value="1"/>
</dbReference>
<name>A0A0E2BIM4_9LEPT</name>
<keyword evidence="6" id="KW-0032">Aminotransferase</keyword>
<dbReference type="Gene3D" id="3.40.640.10">
    <property type="entry name" value="Type I PLP-dependent aspartate aminotransferase-like (Major domain)"/>
    <property type="match status" value="1"/>
</dbReference>
<evidence type="ECO:0000256" key="3">
    <source>
        <dbReference type="PIRSR" id="PIRSR000390-1"/>
    </source>
</evidence>
<sequence>MIEYENLRLANVRFFEEYKTRLSETIESGWYILGKEVSNFENQFAEYNGNRYCIGVGNGLDALILALKALNLEKSSEIIVPSNTYIASILAILHAELKPVLVEPDIRTYNIDPKKIGEKINSKTKGILIVHLYGKPCEMDSILNIKERNRLFLVEDCAQSHGASYKKRKTGTFGEINGFSFYPTKNLGAIGDAGAVVTDDDLYRDGIRKLRNYGSSIKYQNDLPGYNSRLDELQATILSIKLKHLDAMNEYKRGLAKIYLENLKDDFIKPVVDEEVYDVYHIFNIRHTKRDELREYLLKNGVKTEVHYPIPPHKQVAMMDVLSYSEGEFAISEEIHRTTLSLPISTFHTENDIYKVVEIMNGF</sequence>
<feature type="active site" description="Proton acceptor" evidence="3">
    <location>
        <position position="185"/>
    </location>
</feature>
<dbReference type="InterPro" id="IPR015422">
    <property type="entry name" value="PyrdxlP-dep_Trfase_small"/>
</dbReference>
<dbReference type="PANTHER" id="PTHR30244">
    <property type="entry name" value="TRANSAMINASE"/>
    <property type="match status" value="1"/>
</dbReference>
<organism evidence="6 7">
    <name type="scientific">Leptospira santarosai str. MOR084</name>
    <dbReference type="NCBI Taxonomy" id="1049984"/>
    <lineage>
        <taxon>Bacteria</taxon>
        <taxon>Pseudomonadati</taxon>
        <taxon>Spirochaetota</taxon>
        <taxon>Spirochaetia</taxon>
        <taxon>Leptospirales</taxon>
        <taxon>Leptospiraceae</taxon>
        <taxon>Leptospira</taxon>
    </lineage>
</organism>
<feature type="modified residue" description="N6-(pyridoxal phosphate)lysine" evidence="4">
    <location>
        <position position="185"/>
    </location>
</feature>
<dbReference type="Proteomes" id="UP000006329">
    <property type="component" value="Unassembled WGS sequence"/>
</dbReference>
<evidence type="ECO:0000256" key="2">
    <source>
        <dbReference type="ARBA" id="ARBA00037999"/>
    </source>
</evidence>
<dbReference type="Gene3D" id="3.90.1150.10">
    <property type="entry name" value="Aspartate Aminotransferase, domain 1"/>
    <property type="match status" value="1"/>
</dbReference>
<comment type="caution">
    <text evidence="6">The sequence shown here is derived from an EMBL/GenBank/DDBJ whole genome shotgun (WGS) entry which is preliminary data.</text>
</comment>
<evidence type="ECO:0000313" key="7">
    <source>
        <dbReference type="Proteomes" id="UP000006329"/>
    </source>
</evidence>
<proteinExistence type="inferred from homology"/>
<comment type="similarity">
    <text evidence="2 5">Belongs to the DegT/DnrJ/EryC1 family.</text>
</comment>
<reference evidence="6" key="1">
    <citation type="submission" date="2012-10" db="EMBL/GenBank/DDBJ databases">
        <authorList>
            <person name="Harkins D.M."/>
            <person name="Durkin A.S."/>
            <person name="Brinkac L.M."/>
            <person name="Haft D.H."/>
            <person name="Selengut J.D."/>
            <person name="Sanka R."/>
            <person name="DePew J."/>
            <person name="Purushe J."/>
            <person name="Matthias M.A."/>
            <person name="Vinetz J.M."/>
            <person name="Sutton G.G."/>
            <person name="Nierman W.C."/>
            <person name="Fouts D.E."/>
        </authorList>
    </citation>
    <scope>NUCLEOTIDE SEQUENCE [LARGE SCALE GENOMIC DNA]</scope>
    <source>
        <strain evidence="6">MOR084</strain>
    </source>
</reference>
<dbReference type="PANTHER" id="PTHR30244:SF36">
    <property type="entry name" value="3-OXO-GLUCOSE-6-PHOSPHATE:GLUTAMATE AMINOTRANSFERASE"/>
    <property type="match status" value="1"/>
</dbReference>
<dbReference type="GO" id="GO:0000271">
    <property type="term" value="P:polysaccharide biosynthetic process"/>
    <property type="evidence" value="ECO:0007669"/>
    <property type="project" value="TreeGrafter"/>
</dbReference>
<dbReference type="Pfam" id="PF01041">
    <property type="entry name" value="DegT_DnrJ_EryC1"/>
    <property type="match status" value="1"/>
</dbReference>
<dbReference type="InterPro" id="IPR000653">
    <property type="entry name" value="DegT/StrS_aminotransferase"/>
</dbReference>
<dbReference type="FunFam" id="3.40.640.10:FF:000123">
    <property type="entry name" value="DegT/DnrJ/EryC1/StrS family aminotransferase"/>
    <property type="match status" value="1"/>
</dbReference>
<keyword evidence="6" id="KW-0808">Transferase</keyword>
<dbReference type="PIRSF" id="PIRSF000390">
    <property type="entry name" value="PLP_StrS"/>
    <property type="match status" value="1"/>
</dbReference>